<proteinExistence type="predicted"/>
<dbReference type="EMBL" id="CAXKWB010097227">
    <property type="protein sequence ID" value="CAL4221282.1"/>
    <property type="molecule type" value="Genomic_DNA"/>
</dbReference>
<dbReference type="AlphaFoldDB" id="A0AAV2SQA7"/>
<organism evidence="2 3">
    <name type="scientific">Meganyctiphanes norvegica</name>
    <name type="common">Northern krill</name>
    <name type="synonym">Thysanopoda norvegica</name>
    <dbReference type="NCBI Taxonomy" id="48144"/>
    <lineage>
        <taxon>Eukaryota</taxon>
        <taxon>Metazoa</taxon>
        <taxon>Ecdysozoa</taxon>
        <taxon>Arthropoda</taxon>
        <taxon>Crustacea</taxon>
        <taxon>Multicrustacea</taxon>
        <taxon>Malacostraca</taxon>
        <taxon>Eumalacostraca</taxon>
        <taxon>Eucarida</taxon>
        <taxon>Euphausiacea</taxon>
        <taxon>Euphausiidae</taxon>
        <taxon>Meganyctiphanes</taxon>
    </lineage>
</organism>
<reference evidence="2 3" key="1">
    <citation type="submission" date="2024-05" db="EMBL/GenBank/DDBJ databases">
        <authorList>
            <person name="Wallberg A."/>
        </authorList>
    </citation>
    <scope>NUCLEOTIDE SEQUENCE [LARGE SCALE GENOMIC DNA]</scope>
</reference>
<evidence type="ECO:0000313" key="3">
    <source>
        <dbReference type="Proteomes" id="UP001497623"/>
    </source>
</evidence>
<evidence type="ECO:0000256" key="1">
    <source>
        <dbReference type="SAM" id="SignalP"/>
    </source>
</evidence>
<accession>A0AAV2SQA7</accession>
<keyword evidence="1" id="KW-0732">Signal</keyword>
<protein>
    <submittedName>
        <fullName evidence="2">Uncharacterized protein</fullName>
    </submittedName>
</protein>
<name>A0AAV2SQA7_MEGNR</name>
<sequence length="180" mass="20584">MKAWAVFALFLLLSLVSRSLEQSFSDEMYNQINNAANQQTTYHHQRNNPSILQTALRFGLLSGLQGSGGRFGQGNKGLQYFMHQYGPLTQVLAEDVMDTVGISRNIKMAIPMVLKLLSLTMYLLMNVNSEFRNLQPTVKIFYEFLQNFNKPQTSVYNEVTDQVFTALDRSLTNGNYLFQY</sequence>
<evidence type="ECO:0000313" key="2">
    <source>
        <dbReference type="EMBL" id="CAL4221282.1"/>
    </source>
</evidence>
<comment type="caution">
    <text evidence="2">The sequence shown here is derived from an EMBL/GenBank/DDBJ whole genome shotgun (WGS) entry which is preliminary data.</text>
</comment>
<gene>
    <name evidence="2" type="ORF">MNOR_LOCUS39118</name>
</gene>
<feature type="chain" id="PRO_5043461160" evidence="1">
    <location>
        <begin position="20"/>
        <end position="180"/>
    </location>
</feature>
<keyword evidence="3" id="KW-1185">Reference proteome</keyword>
<dbReference type="Proteomes" id="UP001497623">
    <property type="component" value="Unassembled WGS sequence"/>
</dbReference>
<feature type="signal peptide" evidence="1">
    <location>
        <begin position="1"/>
        <end position="19"/>
    </location>
</feature>